<feature type="compositionally biased region" description="Polar residues" evidence="1">
    <location>
        <begin position="422"/>
        <end position="431"/>
    </location>
</feature>
<dbReference type="GeneID" id="5042032"/>
<sequence length="466" mass="55163">MEKPTIEEMFKIIFEVNKDQRFIFCYVCQIRFPIVEPEQATLYIHHFSKDHVYNLSTIATREIMKTRDNIKTREIIKTKETTKKYNPVSQAIPLFDLEKALNIQQQQSKNALHQYLKDCITKLHNLYDQLELNNLEAYISTLRRLYLHLLNHNTSILTPELCFSFVDIYKTDKDLQLIRKIVRAFNFPLTNEQNKILNPHKQSNPNVSQDLYIEFYQTFINDLTDLGLSKESLVYHLAKMGTPINKIIDLKLYEIKNKINDFINKGINEEQNIFFLNIIEKLERYENLNSHSYVFTKWNTECQMRKCVRQIRNRLRDQTTDEKYKLFLAAASLQQVQQWHKILIQNEKNSTKDMISILETINENKNKSKKRKLNVKQYSIPSNLNFSDFEGKGQEEADNSEFDISIIDSTSERNVDEGLNLKQFNETTKQNSTEKKNLSETKHADSMKEKLDNYKNKALLKKSSKR</sequence>
<dbReference type="OMA" id="FSKDHVY"/>
<gene>
    <name evidence="2" type="ORF">GSPATT00022028001</name>
</gene>
<dbReference type="AlphaFoldDB" id="A0E0P3"/>
<reference evidence="2 3" key="1">
    <citation type="journal article" date="2006" name="Nature">
        <title>Global trends of whole-genome duplications revealed by the ciliate Paramecium tetraurelia.</title>
        <authorList>
            <consortium name="Genoscope"/>
            <person name="Aury J.-M."/>
            <person name="Jaillon O."/>
            <person name="Duret L."/>
            <person name="Noel B."/>
            <person name="Jubin C."/>
            <person name="Porcel B.M."/>
            <person name="Segurens B."/>
            <person name="Daubin V."/>
            <person name="Anthouard V."/>
            <person name="Aiach N."/>
            <person name="Arnaiz O."/>
            <person name="Billaut A."/>
            <person name="Beisson J."/>
            <person name="Blanc I."/>
            <person name="Bouhouche K."/>
            <person name="Camara F."/>
            <person name="Duharcourt S."/>
            <person name="Guigo R."/>
            <person name="Gogendeau D."/>
            <person name="Katinka M."/>
            <person name="Keller A.-M."/>
            <person name="Kissmehl R."/>
            <person name="Klotz C."/>
            <person name="Koll F."/>
            <person name="Le Moue A."/>
            <person name="Lepere C."/>
            <person name="Malinsky S."/>
            <person name="Nowacki M."/>
            <person name="Nowak J.K."/>
            <person name="Plattner H."/>
            <person name="Poulain J."/>
            <person name="Ruiz F."/>
            <person name="Serrano V."/>
            <person name="Zagulski M."/>
            <person name="Dessen P."/>
            <person name="Betermier M."/>
            <person name="Weissenbach J."/>
            <person name="Scarpelli C."/>
            <person name="Schachter V."/>
            <person name="Sperling L."/>
            <person name="Meyer E."/>
            <person name="Cohen J."/>
            <person name="Wincker P."/>
        </authorList>
    </citation>
    <scope>NUCLEOTIDE SEQUENCE [LARGE SCALE GENOMIC DNA]</scope>
    <source>
        <strain evidence="2 3">Stock d4-2</strain>
    </source>
</reference>
<dbReference type="HOGENOM" id="CLU_600607_0_0_1"/>
<evidence type="ECO:0000313" key="2">
    <source>
        <dbReference type="EMBL" id="CAK88860.1"/>
    </source>
</evidence>
<organism evidence="2 3">
    <name type="scientific">Paramecium tetraurelia</name>
    <dbReference type="NCBI Taxonomy" id="5888"/>
    <lineage>
        <taxon>Eukaryota</taxon>
        <taxon>Sar</taxon>
        <taxon>Alveolata</taxon>
        <taxon>Ciliophora</taxon>
        <taxon>Intramacronucleata</taxon>
        <taxon>Oligohymenophorea</taxon>
        <taxon>Peniculida</taxon>
        <taxon>Parameciidae</taxon>
        <taxon>Paramecium</taxon>
    </lineage>
</organism>
<keyword evidence="3" id="KW-1185">Reference proteome</keyword>
<evidence type="ECO:0000313" key="3">
    <source>
        <dbReference type="Proteomes" id="UP000000600"/>
    </source>
</evidence>
<dbReference type="RefSeq" id="XP_001456257.1">
    <property type="nucleotide sequence ID" value="XM_001456220.1"/>
</dbReference>
<proteinExistence type="predicted"/>
<feature type="compositionally biased region" description="Basic and acidic residues" evidence="1">
    <location>
        <begin position="432"/>
        <end position="455"/>
    </location>
</feature>
<dbReference type="InParanoid" id="A0E0P3"/>
<dbReference type="EMBL" id="CT868652">
    <property type="protein sequence ID" value="CAK88860.1"/>
    <property type="molecule type" value="Genomic_DNA"/>
</dbReference>
<evidence type="ECO:0000256" key="1">
    <source>
        <dbReference type="SAM" id="MobiDB-lite"/>
    </source>
</evidence>
<accession>A0E0P3</accession>
<name>A0E0P3_PARTE</name>
<dbReference type="Proteomes" id="UP000000600">
    <property type="component" value="Unassembled WGS sequence"/>
</dbReference>
<dbReference type="OrthoDB" id="296912at2759"/>
<dbReference type="KEGG" id="ptm:GSPATT00022028001"/>
<feature type="region of interest" description="Disordered" evidence="1">
    <location>
        <begin position="417"/>
        <end position="466"/>
    </location>
</feature>
<protein>
    <submittedName>
        <fullName evidence="2">Uncharacterized protein</fullName>
    </submittedName>
</protein>